<dbReference type="AlphaFoldDB" id="A0A0H2RX90"/>
<proteinExistence type="predicted"/>
<accession>A0A0H2RX90</accession>
<feature type="transmembrane region" description="Helical" evidence="1">
    <location>
        <begin position="422"/>
        <end position="444"/>
    </location>
</feature>
<feature type="transmembrane region" description="Helical" evidence="1">
    <location>
        <begin position="392"/>
        <end position="410"/>
    </location>
</feature>
<dbReference type="STRING" id="27342.A0A0H2RX90"/>
<dbReference type="OrthoDB" id="3029001at2759"/>
<keyword evidence="3" id="KW-1185">Reference proteome</keyword>
<evidence type="ECO:0000313" key="2">
    <source>
        <dbReference type="EMBL" id="KLO14053.1"/>
    </source>
</evidence>
<keyword evidence="1" id="KW-0472">Membrane</keyword>
<keyword evidence="1" id="KW-1133">Transmembrane helix</keyword>
<reference evidence="2 3" key="1">
    <citation type="submission" date="2015-04" db="EMBL/GenBank/DDBJ databases">
        <title>Complete genome sequence of Schizopora paradoxa KUC8140, a cosmopolitan wood degrader in East Asia.</title>
        <authorList>
            <consortium name="DOE Joint Genome Institute"/>
            <person name="Min B."/>
            <person name="Park H."/>
            <person name="Jang Y."/>
            <person name="Kim J.-J."/>
            <person name="Kim K.H."/>
            <person name="Pangilinan J."/>
            <person name="Lipzen A."/>
            <person name="Riley R."/>
            <person name="Grigoriev I.V."/>
            <person name="Spatafora J.W."/>
            <person name="Choi I.-G."/>
        </authorList>
    </citation>
    <scope>NUCLEOTIDE SEQUENCE [LARGE SCALE GENOMIC DNA]</scope>
    <source>
        <strain evidence="2 3">KUC8140</strain>
    </source>
</reference>
<dbReference type="EMBL" id="KQ085949">
    <property type="protein sequence ID" value="KLO14053.1"/>
    <property type="molecule type" value="Genomic_DNA"/>
</dbReference>
<dbReference type="InParanoid" id="A0A0H2RX90"/>
<name>A0A0H2RX90_9AGAM</name>
<dbReference type="PANTHER" id="PTHR35043">
    <property type="entry name" value="TRANSCRIPTION FACTOR DOMAIN-CONTAINING PROTEIN"/>
    <property type="match status" value="1"/>
</dbReference>
<dbReference type="PANTHER" id="PTHR35043:SF7">
    <property type="entry name" value="TRANSCRIPTION FACTOR DOMAIN-CONTAINING PROTEIN"/>
    <property type="match status" value="1"/>
</dbReference>
<evidence type="ECO:0000313" key="3">
    <source>
        <dbReference type="Proteomes" id="UP000053477"/>
    </source>
</evidence>
<keyword evidence="1" id="KW-0812">Transmembrane</keyword>
<organism evidence="2 3">
    <name type="scientific">Schizopora paradoxa</name>
    <dbReference type="NCBI Taxonomy" id="27342"/>
    <lineage>
        <taxon>Eukaryota</taxon>
        <taxon>Fungi</taxon>
        <taxon>Dikarya</taxon>
        <taxon>Basidiomycota</taxon>
        <taxon>Agaricomycotina</taxon>
        <taxon>Agaricomycetes</taxon>
        <taxon>Hymenochaetales</taxon>
        <taxon>Schizoporaceae</taxon>
        <taxon>Schizopora</taxon>
    </lineage>
</organism>
<feature type="transmembrane region" description="Helical" evidence="1">
    <location>
        <begin position="467"/>
        <end position="486"/>
    </location>
</feature>
<protein>
    <submittedName>
        <fullName evidence="2">Uncharacterized protein</fullName>
    </submittedName>
</protein>
<dbReference type="Proteomes" id="UP000053477">
    <property type="component" value="Unassembled WGS sequence"/>
</dbReference>
<evidence type="ECO:0000256" key="1">
    <source>
        <dbReference type="SAM" id="Phobius"/>
    </source>
</evidence>
<sequence>MNATCFTFPSTDPGQAAWVADPSCRGTFNIALSCLSTTFICIWSSVHKDIPFQPLSTFRSLRRDAPLVLVALFAPELMLYFALNQYICARSVFRFASELESFKVQSNEEKYVSSKFRRLLHFFGLRRDTPSGPESDVELLINREATTSTSQLGRIVRQNRFTFVHGFYAAMGGFTFIQPRGFFVEEPKQVKLTVAGVKFFMKYEPDLIPDLSLTSITDRQKSNSLGKTLLVVQVFWFCLSCVSRLAERLPLSLLEVSTLAHGLFTLSSYAMWWSKPLSVDVPTWISMDGEHARDAYALVFIASRGYFRKSDEYEQLKAALVSNSPPPTRKPILKAAWNAVERYGISPEDLSTIRDTFFIPMSIKSVPELSDLFNARGFATLSNYVLQEGTDYVVTTCIPLVYGFLHLLALRAQFPTSIERELWRIASVVVMSSGAFGALVDFIVDICLHGLGVSGSLGQAIGRSRRIAYNYILPFFYLLASGYLLVESIRQLWYLPHDAYVVASWSYYIPHWL</sequence>
<gene>
    <name evidence="2" type="ORF">SCHPADRAFT_939836</name>
</gene>